<evidence type="ECO:0000256" key="6">
    <source>
        <dbReference type="ARBA" id="ARBA00022737"/>
    </source>
</evidence>
<sequence>MTTHREGIFVKGLWVEDPEPGYQSTLVEEVGLTSAPLESMSFYFQSYCKDYTRDFMLCKNETNDPKHCLKEGRRVTRCAMDLIGKLKKHCDPEWKSHWNCLDMKNHHFWECRNEEKPLNDCVFNNL</sequence>
<evidence type="ECO:0000256" key="1">
    <source>
        <dbReference type="ARBA" id="ARBA00003195"/>
    </source>
</evidence>
<evidence type="ECO:0000256" key="4">
    <source>
        <dbReference type="ARBA" id="ARBA00022448"/>
    </source>
</evidence>
<dbReference type="PIRSF" id="PIRSF017016">
    <property type="entry name" value="NDUA8"/>
    <property type="match status" value="1"/>
</dbReference>
<dbReference type="PANTHER" id="PTHR13344:SF0">
    <property type="entry name" value="NADH DEHYDROGENASE [UBIQUINONE] 1 ALPHA SUBCOMPLEX SUBUNIT 8"/>
    <property type="match status" value="1"/>
</dbReference>
<gene>
    <name evidence="10" type="ORF">HK099_007113</name>
</gene>
<keyword evidence="4" id="KW-0813">Transport</keyword>
<dbReference type="GO" id="GO:0005739">
    <property type="term" value="C:mitochondrion"/>
    <property type="evidence" value="ECO:0007669"/>
    <property type="project" value="UniProtKB-SubCell"/>
</dbReference>
<name>A0AAD5XYP1_9FUNG</name>
<proteinExistence type="inferred from homology"/>
<evidence type="ECO:0000256" key="3">
    <source>
        <dbReference type="ARBA" id="ARBA00010705"/>
    </source>
</evidence>
<accession>A0AAD5XYP1</accession>
<comment type="subcellular location">
    <subcellularLocation>
        <location evidence="2">Mitochondrion</location>
    </subcellularLocation>
</comment>
<evidence type="ECO:0000256" key="2">
    <source>
        <dbReference type="ARBA" id="ARBA00004173"/>
    </source>
</evidence>
<dbReference type="PANTHER" id="PTHR13344">
    <property type="entry name" value="NADH-UBIQUINONE OXIDOREDUCTASE"/>
    <property type="match status" value="1"/>
</dbReference>
<evidence type="ECO:0008006" key="12">
    <source>
        <dbReference type="Google" id="ProtNLM"/>
    </source>
</evidence>
<comment type="similarity">
    <text evidence="3">Belongs to the complex I NDUFA8 subunit family.</text>
</comment>
<evidence type="ECO:0000256" key="7">
    <source>
        <dbReference type="ARBA" id="ARBA00022982"/>
    </source>
</evidence>
<dbReference type="AlphaFoldDB" id="A0AAD5XYP1"/>
<keyword evidence="9" id="KW-1015">Disulfide bond</keyword>
<dbReference type="EMBL" id="JADGJW010000664">
    <property type="protein sequence ID" value="KAJ3213935.1"/>
    <property type="molecule type" value="Genomic_DNA"/>
</dbReference>
<dbReference type="InterPro" id="IPR016680">
    <property type="entry name" value="NDUFA8"/>
</dbReference>
<keyword evidence="6" id="KW-0677">Repeat</keyword>
<comment type="function">
    <text evidence="1">Accessory subunit of the mitochondrial membrane respiratory chain NADH dehydrogenase (Complex I), that is believed not to be involved in catalysis. Complex I functions in the transfer of electrons from NADH to the respiratory chain. The immediate electron acceptor for the enzyme is believed to be ubiquinone.</text>
</comment>
<keyword evidence="5" id="KW-0679">Respiratory chain</keyword>
<reference evidence="10" key="1">
    <citation type="submission" date="2020-05" db="EMBL/GenBank/DDBJ databases">
        <title>Phylogenomic resolution of chytrid fungi.</title>
        <authorList>
            <person name="Stajich J.E."/>
            <person name="Amses K."/>
            <person name="Simmons R."/>
            <person name="Seto K."/>
            <person name="Myers J."/>
            <person name="Bonds A."/>
            <person name="Quandt C.A."/>
            <person name="Barry K."/>
            <person name="Liu P."/>
            <person name="Grigoriev I."/>
            <person name="Longcore J.E."/>
            <person name="James T.Y."/>
        </authorList>
    </citation>
    <scope>NUCLEOTIDE SEQUENCE</scope>
    <source>
        <strain evidence="10">JEL0476</strain>
    </source>
</reference>
<keyword evidence="7" id="KW-0249">Electron transport</keyword>
<feature type="non-terminal residue" evidence="10">
    <location>
        <position position="1"/>
    </location>
</feature>
<keyword evidence="11" id="KW-1185">Reference proteome</keyword>
<evidence type="ECO:0000313" key="11">
    <source>
        <dbReference type="Proteomes" id="UP001211065"/>
    </source>
</evidence>
<dbReference type="GO" id="GO:0006120">
    <property type="term" value="P:mitochondrial electron transport, NADH to ubiquinone"/>
    <property type="evidence" value="ECO:0007669"/>
    <property type="project" value="InterPro"/>
</dbReference>
<evidence type="ECO:0000313" key="10">
    <source>
        <dbReference type="EMBL" id="KAJ3213935.1"/>
    </source>
</evidence>
<evidence type="ECO:0000256" key="5">
    <source>
        <dbReference type="ARBA" id="ARBA00022660"/>
    </source>
</evidence>
<comment type="caution">
    <text evidence="10">The sequence shown here is derived from an EMBL/GenBank/DDBJ whole genome shotgun (WGS) entry which is preliminary data.</text>
</comment>
<organism evidence="10 11">
    <name type="scientific">Clydaea vesicula</name>
    <dbReference type="NCBI Taxonomy" id="447962"/>
    <lineage>
        <taxon>Eukaryota</taxon>
        <taxon>Fungi</taxon>
        <taxon>Fungi incertae sedis</taxon>
        <taxon>Chytridiomycota</taxon>
        <taxon>Chytridiomycota incertae sedis</taxon>
        <taxon>Chytridiomycetes</taxon>
        <taxon>Lobulomycetales</taxon>
        <taxon>Lobulomycetaceae</taxon>
        <taxon>Clydaea</taxon>
    </lineage>
</organism>
<protein>
    <recommendedName>
        <fullName evidence="12">NADH dehydrogenase [ubiquinone] 1 alpha subcomplex subunit 8</fullName>
    </recommendedName>
</protein>
<dbReference type="Proteomes" id="UP001211065">
    <property type="component" value="Unassembled WGS sequence"/>
</dbReference>
<dbReference type="PROSITE" id="PS51808">
    <property type="entry name" value="CHCH"/>
    <property type="match status" value="1"/>
</dbReference>
<evidence type="ECO:0000256" key="8">
    <source>
        <dbReference type="ARBA" id="ARBA00023128"/>
    </source>
</evidence>
<keyword evidence="8" id="KW-0496">Mitochondrion</keyword>
<evidence type="ECO:0000256" key="9">
    <source>
        <dbReference type="ARBA" id="ARBA00023157"/>
    </source>
</evidence>